<comment type="caution">
    <text evidence="2">The sequence shown here is derived from an EMBL/GenBank/DDBJ whole genome shotgun (WGS) entry which is preliminary data.</text>
</comment>
<sequence length="106" mass="11767">MNSFSRHISALKSAVSDIASTSKKAAAAKSEEEGTRLQENLQKLKDQARDLMTRITAEADRIEAQINTDLVTFQSESAVRSKLSEELTRLTKLRQNAAEQFAKLSI</sequence>
<proteinExistence type="predicted"/>
<evidence type="ECO:0000313" key="3">
    <source>
        <dbReference type="Proteomes" id="UP000494245"/>
    </source>
</evidence>
<gene>
    <name evidence="2" type="ORF">NNJEOMEG_01560</name>
</gene>
<dbReference type="EMBL" id="BLTE01000006">
    <property type="protein sequence ID" value="GFK93726.1"/>
    <property type="molecule type" value="Genomic_DNA"/>
</dbReference>
<dbReference type="Proteomes" id="UP000494245">
    <property type="component" value="Unassembled WGS sequence"/>
</dbReference>
<dbReference type="RefSeq" id="WP_173083056.1">
    <property type="nucleotide sequence ID" value="NZ_BLTE01000006.1"/>
</dbReference>
<feature type="coiled-coil region" evidence="1">
    <location>
        <begin position="27"/>
        <end position="100"/>
    </location>
</feature>
<keyword evidence="1" id="KW-0175">Coiled coil</keyword>
<evidence type="ECO:0000313" key="2">
    <source>
        <dbReference type="EMBL" id="GFK93726.1"/>
    </source>
</evidence>
<evidence type="ECO:0000256" key="1">
    <source>
        <dbReference type="SAM" id="Coils"/>
    </source>
</evidence>
<protein>
    <submittedName>
        <fullName evidence="2">Uncharacterized protein</fullName>
    </submittedName>
</protein>
<keyword evidence="3" id="KW-1185">Reference proteome</keyword>
<organism evidence="2 3">
    <name type="scientific">Fundidesulfovibrio magnetotacticus</name>
    <dbReference type="NCBI Taxonomy" id="2730080"/>
    <lineage>
        <taxon>Bacteria</taxon>
        <taxon>Pseudomonadati</taxon>
        <taxon>Thermodesulfobacteriota</taxon>
        <taxon>Desulfovibrionia</taxon>
        <taxon>Desulfovibrionales</taxon>
        <taxon>Desulfovibrionaceae</taxon>
        <taxon>Fundidesulfovibrio</taxon>
    </lineage>
</organism>
<dbReference type="AlphaFoldDB" id="A0A6V8LV80"/>
<accession>A0A6V8LV80</accession>
<reference evidence="2 3" key="1">
    <citation type="submission" date="2020-04" db="EMBL/GenBank/DDBJ databases">
        <authorList>
            <consortium name="Desulfovibrio sp. FSS-1 genome sequencing consortium"/>
            <person name="Shimoshige H."/>
            <person name="Kobayashi H."/>
            <person name="Maekawa T."/>
        </authorList>
    </citation>
    <scope>NUCLEOTIDE SEQUENCE [LARGE SCALE GENOMIC DNA]</scope>
    <source>
        <strain evidence="2 3">SIID29052-01</strain>
    </source>
</reference>
<reference evidence="2 3" key="2">
    <citation type="submission" date="2020-05" db="EMBL/GenBank/DDBJ databases">
        <title>Draft genome sequence of Desulfovibrio sp. strainFSS-1.</title>
        <authorList>
            <person name="Shimoshige H."/>
            <person name="Kobayashi H."/>
            <person name="Maekawa T."/>
        </authorList>
    </citation>
    <scope>NUCLEOTIDE SEQUENCE [LARGE SCALE GENOMIC DNA]</scope>
    <source>
        <strain evidence="2 3">SIID29052-01</strain>
    </source>
</reference>
<name>A0A6V8LV80_9BACT</name>